<accession>I8TA95</accession>
<organism evidence="1 2">
    <name type="scientific">Hydrocarboniphaga effusa AP103</name>
    <dbReference type="NCBI Taxonomy" id="1172194"/>
    <lineage>
        <taxon>Bacteria</taxon>
        <taxon>Pseudomonadati</taxon>
        <taxon>Pseudomonadota</taxon>
        <taxon>Gammaproteobacteria</taxon>
        <taxon>Nevskiales</taxon>
        <taxon>Nevskiaceae</taxon>
        <taxon>Hydrocarboniphaga</taxon>
    </lineage>
</organism>
<keyword evidence="2" id="KW-1185">Reference proteome</keyword>
<evidence type="ECO:0000313" key="2">
    <source>
        <dbReference type="Proteomes" id="UP000003704"/>
    </source>
</evidence>
<evidence type="ECO:0000313" key="1">
    <source>
        <dbReference type="EMBL" id="EIT70605.1"/>
    </source>
</evidence>
<dbReference type="AlphaFoldDB" id="I8TA95"/>
<sequence>MSQNRPRIVWQTAHFDAEGFAVKTGKVIGGNWIWRVEFEDGRPDLQARDSAAASIQIHSYEDAVATGVQFARDQRTDKSRNRF</sequence>
<dbReference type="Proteomes" id="UP000003704">
    <property type="component" value="Unassembled WGS sequence"/>
</dbReference>
<comment type="caution">
    <text evidence="1">The sequence shown here is derived from an EMBL/GenBank/DDBJ whole genome shotgun (WGS) entry which is preliminary data.</text>
</comment>
<proteinExistence type="predicted"/>
<gene>
    <name evidence="1" type="ORF">WQQ_07420</name>
</gene>
<dbReference type="EMBL" id="AKGD01000001">
    <property type="protein sequence ID" value="EIT70605.1"/>
    <property type="molecule type" value="Genomic_DNA"/>
</dbReference>
<protein>
    <submittedName>
        <fullName evidence="1">Uncharacterized protein</fullName>
    </submittedName>
</protein>
<reference evidence="1 2" key="1">
    <citation type="journal article" date="2012" name="J. Bacteriol.">
        <title>Genome Sequence of n-Alkane-Degrading Hydrocarboniphaga effusa Strain AP103T (ATCC BAA-332T).</title>
        <authorList>
            <person name="Chang H.K."/>
            <person name="Zylstra G.J."/>
            <person name="Chae J.C."/>
        </authorList>
    </citation>
    <scope>NUCLEOTIDE SEQUENCE [LARGE SCALE GENOMIC DNA]</scope>
    <source>
        <strain evidence="1 2">AP103</strain>
    </source>
</reference>
<name>I8TA95_9GAMM</name>